<dbReference type="InterPro" id="IPR013149">
    <property type="entry name" value="ADH-like_C"/>
</dbReference>
<dbReference type="InterPro" id="IPR051397">
    <property type="entry name" value="Zn-ADH-like_protein"/>
</dbReference>
<evidence type="ECO:0000313" key="3">
    <source>
        <dbReference type="Proteomes" id="UP000019141"/>
    </source>
</evidence>
<keyword evidence="3" id="KW-1185">Reference proteome</keyword>
<evidence type="ECO:0000313" key="2">
    <source>
        <dbReference type="EMBL" id="ETW94964.1"/>
    </source>
</evidence>
<dbReference type="AlphaFoldDB" id="W4LAL7"/>
<dbReference type="PANTHER" id="PTHR43677:SF4">
    <property type="entry name" value="QUINONE OXIDOREDUCTASE-LIKE PROTEIN 2"/>
    <property type="match status" value="1"/>
</dbReference>
<proteinExistence type="predicted"/>
<dbReference type="Pfam" id="PF00107">
    <property type="entry name" value="ADH_zinc_N"/>
    <property type="match status" value="1"/>
</dbReference>
<dbReference type="SUPFAM" id="SSF51735">
    <property type="entry name" value="NAD(P)-binding Rossmann-fold domains"/>
    <property type="match status" value="1"/>
</dbReference>
<dbReference type="PANTHER" id="PTHR43677">
    <property type="entry name" value="SHORT-CHAIN DEHYDROGENASE/REDUCTASE"/>
    <property type="match status" value="1"/>
</dbReference>
<dbReference type="EMBL" id="AZHW01000978">
    <property type="protein sequence ID" value="ETW94964.1"/>
    <property type="molecule type" value="Genomic_DNA"/>
</dbReference>
<dbReference type="HOGENOM" id="CLU_026673_19_0_7"/>
<dbReference type="SMART" id="SM00829">
    <property type="entry name" value="PKS_ER"/>
    <property type="match status" value="1"/>
</dbReference>
<dbReference type="InterPro" id="IPR036291">
    <property type="entry name" value="NAD(P)-bd_dom_sf"/>
</dbReference>
<accession>W4LAL7</accession>
<reference evidence="2 3" key="1">
    <citation type="journal article" date="2014" name="Nature">
        <title>An environmental bacterial taxon with a large and distinct metabolic repertoire.</title>
        <authorList>
            <person name="Wilson M.C."/>
            <person name="Mori T."/>
            <person name="Ruckert C."/>
            <person name="Uria A.R."/>
            <person name="Helf M.J."/>
            <person name="Takada K."/>
            <person name="Gernert C."/>
            <person name="Steffens U.A."/>
            <person name="Heycke N."/>
            <person name="Schmitt S."/>
            <person name="Rinke C."/>
            <person name="Helfrich E.J."/>
            <person name="Brachmann A.O."/>
            <person name="Gurgui C."/>
            <person name="Wakimoto T."/>
            <person name="Kracht M."/>
            <person name="Crusemann M."/>
            <person name="Hentschel U."/>
            <person name="Abe I."/>
            <person name="Matsunaga S."/>
            <person name="Kalinowski J."/>
            <person name="Takeyama H."/>
            <person name="Piel J."/>
        </authorList>
    </citation>
    <scope>NUCLEOTIDE SEQUENCE [LARGE SCALE GENOMIC DNA]</scope>
    <source>
        <strain evidence="3">TSY1</strain>
    </source>
</reference>
<protein>
    <recommendedName>
        <fullName evidence="1">Enoyl reductase (ER) domain-containing protein</fullName>
    </recommendedName>
</protein>
<gene>
    <name evidence="2" type="ORF">ETSY1_32615</name>
</gene>
<sequence>MGGGANPIPNDLPFPEATVIMRHFPLAFGEAHIASLKAGDWVLVMDAAGGLASCIVQVAKTLGAHIIAGAGSDERVAVGLDLGAQFGINYRRQDVEQEVKRITQGHGVDVVFENIGDPSLWSSVFNSLARGGRLVTVGAHGGGFVTLDVKRLYQNRLQVLSGLGVERREDLDRALQLAVTGEFRVLIDRVMPLNEAAAAHRLVAQNATLGKIVLDPTLS</sequence>
<name>W4LAL7_ENTF1</name>
<dbReference type="Proteomes" id="UP000019141">
    <property type="component" value="Unassembled WGS sequence"/>
</dbReference>
<dbReference type="Gene3D" id="3.90.180.10">
    <property type="entry name" value="Medium-chain alcohol dehydrogenases, catalytic domain"/>
    <property type="match status" value="1"/>
</dbReference>
<organism evidence="2 3">
    <name type="scientific">Entotheonella factor</name>
    <dbReference type="NCBI Taxonomy" id="1429438"/>
    <lineage>
        <taxon>Bacteria</taxon>
        <taxon>Pseudomonadati</taxon>
        <taxon>Nitrospinota/Tectimicrobiota group</taxon>
        <taxon>Candidatus Tectimicrobiota</taxon>
        <taxon>Candidatus Entotheonellia</taxon>
        <taxon>Candidatus Entotheonellales</taxon>
        <taxon>Candidatus Entotheonellaceae</taxon>
        <taxon>Candidatus Entotheonella</taxon>
    </lineage>
</organism>
<feature type="domain" description="Enoyl reductase (ER)" evidence="1">
    <location>
        <begin position="4"/>
        <end position="214"/>
    </location>
</feature>
<comment type="caution">
    <text evidence="2">The sequence shown here is derived from an EMBL/GenBank/DDBJ whole genome shotgun (WGS) entry which is preliminary data.</text>
</comment>
<dbReference type="GO" id="GO:0016491">
    <property type="term" value="F:oxidoreductase activity"/>
    <property type="evidence" value="ECO:0007669"/>
    <property type="project" value="InterPro"/>
</dbReference>
<dbReference type="InterPro" id="IPR020843">
    <property type="entry name" value="ER"/>
</dbReference>
<evidence type="ECO:0000259" key="1">
    <source>
        <dbReference type="SMART" id="SM00829"/>
    </source>
</evidence>